<dbReference type="Gene3D" id="3.90.76.10">
    <property type="entry name" value="Dipeptide-binding Protein, Domain 1"/>
    <property type="match status" value="1"/>
</dbReference>
<feature type="signal peptide" evidence="4">
    <location>
        <begin position="1"/>
        <end position="29"/>
    </location>
</feature>
<dbReference type="CDD" id="cd08518">
    <property type="entry name" value="PBP2_NikA_DppA_OppA_like_19"/>
    <property type="match status" value="1"/>
</dbReference>
<dbReference type="AlphaFoldDB" id="A0A415DY68"/>
<evidence type="ECO:0000256" key="3">
    <source>
        <dbReference type="ARBA" id="ARBA00022729"/>
    </source>
</evidence>
<dbReference type="RefSeq" id="WP_118335993.1">
    <property type="nucleotide sequence ID" value="NZ_AP025567.1"/>
</dbReference>
<feature type="chain" id="PRO_5019383662" evidence="4">
    <location>
        <begin position="30"/>
        <end position="518"/>
    </location>
</feature>
<dbReference type="GO" id="GO:0043190">
    <property type="term" value="C:ATP-binding cassette (ABC) transporter complex"/>
    <property type="evidence" value="ECO:0007669"/>
    <property type="project" value="InterPro"/>
</dbReference>
<dbReference type="InterPro" id="IPR030678">
    <property type="entry name" value="Peptide/Ni-bd"/>
</dbReference>
<protein>
    <submittedName>
        <fullName evidence="6">ABC transporter substrate-binding protein</fullName>
    </submittedName>
</protein>
<dbReference type="Gene3D" id="3.10.105.10">
    <property type="entry name" value="Dipeptide-binding Protein, Domain 3"/>
    <property type="match status" value="1"/>
</dbReference>
<proteinExistence type="inferred from homology"/>
<evidence type="ECO:0000313" key="7">
    <source>
        <dbReference type="Proteomes" id="UP000284841"/>
    </source>
</evidence>
<evidence type="ECO:0000256" key="1">
    <source>
        <dbReference type="ARBA" id="ARBA00005695"/>
    </source>
</evidence>
<dbReference type="PROSITE" id="PS51257">
    <property type="entry name" value="PROKAR_LIPOPROTEIN"/>
    <property type="match status" value="1"/>
</dbReference>
<comment type="similarity">
    <text evidence="1">Belongs to the bacterial solute-binding protein 5 family.</text>
</comment>
<accession>A0A415DY68</accession>
<comment type="caution">
    <text evidence="6">The sequence shown here is derived from an EMBL/GenBank/DDBJ whole genome shotgun (WGS) entry which is preliminary data.</text>
</comment>
<dbReference type="GO" id="GO:0015833">
    <property type="term" value="P:peptide transport"/>
    <property type="evidence" value="ECO:0007669"/>
    <property type="project" value="TreeGrafter"/>
</dbReference>
<organism evidence="6 7">
    <name type="scientific">Emergencia timonensis</name>
    <dbReference type="NCBI Taxonomy" id="1776384"/>
    <lineage>
        <taxon>Bacteria</taxon>
        <taxon>Bacillati</taxon>
        <taxon>Bacillota</taxon>
        <taxon>Clostridia</taxon>
        <taxon>Peptostreptococcales</taxon>
        <taxon>Anaerovoracaceae</taxon>
        <taxon>Emergencia</taxon>
    </lineage>
</organism>
<sequence>MKKKFLVSLLCICALVTGLLLTGCGSSEGGESKGGDTLVYGSQDYTAINPALYEHGEINALLFAGLTAHDEDNKVVPALAESWKFDEESLTYTFKLREGLTFHDGEALTSADVKFTLEAILDEDNQSEIISNYTDIDKITCPDDLTVKIKLKQVNVAFPDYMSIGILPKHLLEGEDLATCDFNQNPVGAGPYKMKEWDTAQSITMEKFDGYYNGEPNIGTVVFKIVPDTDAKAMQLKSGDIDMAQITAKTAKDIEETGDYNIYRMDTADYRAIAYNFGSPLFKKYPELANILSYAIDRETIIKSVLLGEGQAAYSPIQKGEYNNEKIEKFSYDPEECQKLLEEDGWKKNSDGFYEKDGTELKFVISAMSDDQVRVDMAKLCANQLQKIGVNASAESKPSLDWAGQDCCIIGWGSPFDADDHTYKVFSTDAGDNYTGYSNQKIDQLLKDARHTENQEKRKALYQEFQEEMTKAMPYTFIAYVDADYAIKKNITGITEKTVLGHHGVGVFWNIADWKIEG</sequence>
<keyword evidence="7" id="KW-1185">Reference proteome</keyword>
<dbReference type="Pfam" id="PF00496">
    <property type="entry name" value="SBP_bac_5"/>
    <property type="match status" value="1"/>
</dbReference>
<dbReference type="PANTHER" id="PTHR30290:SF9">
    <property type="entry name" value="OLIGOPEPTIDE-BINDING PROTEIN APPA"/>
    <property type="match status" value="1"/>
</dbReference>
<name>A0A415DY68_9FIRM</name>
<dbReference type="GO" id="GO:0042597">
    <property type="term" value="C:periplasmic space"/>
    <property type="evidence" value="ECO:0007669"/>
    <property type="project" value="UniProtKB-ARBA"/>
</dbReference>
<evidence type="ECO:0000256" key="4">
    <source>
        <dbReference type="SAM" id="SignalP"/>
    </source>
</evidence>
<evidence type="ECO:0000256" key="2">
    <source>
        <dbReference type="ARBA" id="ARBA00022448"/>
    </source>
</evidence>
<dbReference type="PANTHER" id="PTHR30290">
    <property type="entry name" value="PERIPLASMIC BINDING COMPONENT OF ABC TRANSPORTER"/>
    <property type="match status" value="1"/>
</dbReference>
<gene>
    <name evidence="6" type="ORF">DW099_13135</name>
</gene>
<dbReference type="InterPro" id="IPR039424">
    <property type="entry name" value="SBP_5"/>
</dbReference>
<dbReference type="Proteomes" id="UP000284841">
    <property type="component" value="Unassembled WGS sequence"/>
</dbReference>
<dbReference type="InterPro" id="IPR000914">
    <property type="entry name" value="SBP_5_dom"/>
</dbReference>
<dbReference type="Gene3D" id="3.40.190.10">
    <property type="entry name" value="Periplasmic binding protein-like II"/>
    <property type="match status" value="1"/>
</dbReference>
<evidence type="ECO:0000313" key="6">
    <source>
        <dbReference type="EMBL" id="RHJ85787.1"/>
    </source>
</evidence>
<dbReference type="SUPFAM" id="SSF53850">
    <property type="entry name" value="Periplasmic binding protein-like II"/>
    <property type="match status" value="1"/>
</dbReference>
<dbReference type="STRING" id="1776384.GCA_900086585_02132"/>
<keyword evidence="3 4" id="KW-0732">Signal</keyword>
<dbReference type="OrthoDB" id="9772924at2"/>
<dbReference type="PIRSF" id="PIRSF002741">
    <property type="entry name" value="MppA"/>
    <property type="match status" value="1"/>
</dbReference>
<evidence type="ECO:0000259" key="5">
    <source>
        <dbReference type="Pfam" id="PF00496"/>
    </source>
</evidence>
<reference evidence="6 7" key="1">
    <citation type="submission" date="2018-08" db="EMBL/GenBank/DDBJ databases">
        <title>A genome reference for cultivated species of the human gut microbiota.</title>
        <authorList>
            <person name="Zou Y."/>
            <person name="Xue W."/>
            <person name="Luo G."/>
        </authorList>
    </citation>
    <scope>NUCLEOTIDE SEQUENCE [LARGE SCALE GENOMIC DNA]</scope>
    <source>
        <strain evidence="6 7">AM07-24</strain>
    </source>
</reference>
<keyword evidence="2" id="KW-0813">Transport</keyword>
<dbReference type="GO" id="GO:1904680">
    <property type="term" value="F:peptide transmembrane transporter activity"/>
    <property type="evidence" value="ECO:0007669"/>
    <property type="project" value="TreeGrafter"/>
</dbReference>
<feature type="domain" description="Solute-binding protein family 5" evidence="5">
    <location>
        <begin position="74"/>
        <end position="431"/>
    </location>
</feature>
<dbReference type="EMBL" id="QRMS01000004">
    <property type="protein sequence ID" value="RHJ85787.1"/>
    <property type="molecule type" value="Genomic_DNA"/>
</dbReference>